<dbReference type="GO" id="GO:0007271">
    <property type="term" value="P:synaptic transmission, cholinergic"/>
    <property type="evidence" value="ECO:0007669"/>
    <property type="project" value="TreeGrafter"/>
</dbReference>
<evidence type="ECO:0000259" key="2">
    <source>
        <dbReference type="Pfam" id="PF10579"/>
    </source>
</evidence>
<evidence type="ECO:0000256" key="1">
    <source>
        <dbReference type="SAM" id="MobiDB-lite"/>
    </source>
</evidence>
<evidence type="ECO:0000313" key="3">
    <source>
        <dbReference type="EMBL" id="VDO34540.1"/>
    </source>
</evidence>
<reference evidence="3 4" key="2">
    <citation type="submission" date="2018-11" db="EMBL/GenBank/DDBJ databases">
        <authorList>
            <consortium name="Pathogen Informatics"/>
        </authorList>
    </citation>
    <scope>NUCLEOTIDE SEQUENCE [LARGE SCALE GENOMIC DNA]</scope>
    <source>
        <strain evidence="3 4">MHpl1</strain>
    </source>
</reference>
<dbReference type="WBParaSite" id="HPLM_0000833501-mRNA-1">
    <property type="protein sequence ID" value="HPLM_0000833501-mRNA-1"/>
    <property type="gene ID" value="HPLM_0000833501"/>
</dbReference>
<dbReference type="SUPFAM" id="SSF48452">
    <property type="entry name" value="TPR-like"/>
    <property type="match status" value="1"/>
</dbReference>
<organism evidence="5">
    <name type="scientific">Haemonchus placei</name>
    <name type="common">Barber's pole worm</name>
    <dbReference type="NCBI Taxonomy" id="6290"/>
    <lineage>
        <taxon>Eukaryota</taxon>
        <taxon>Metazoa</taxon>
        <taxon>Ecdysozoa</taxon>
        <taxon>Nematoda</taxon>
        <taxon>Chromadorea</taxon>
        <taxon>Rhabditida</taxon>
        <taxon>Rhabditina</taxon>
        <taxon>Rhabditomorpha</taxon>
        <taxon>Strongyloidea</taxon>
        <taxon>Trichostrongylidae</taxon>
        <taxon>Haemonchus</taxon>
    </lineage>
</organism>
<feature type="region of interest" description="Disordered" evidence="1">
    <location>
        <begin position="435"/>
        <end position="527"/>
    </location>
</feature>
<protein>
    <submittedName>
        <fullName evidence="5">Rapsyn_N domain-containing protein</fullName>
    </submittedName>
</protein>
<dbReference type="Pfam" id="PF10579">
    <property type="entry name" value="Rapsyn_N"/>
    <property type="match status" value="1"/>
</dbReference>
<dbReference type="InterPro" id="IPR052480">
    <property type="entry name" value="RAPsyn"/>
</dbReference>
<accession>A0A158QMF6</accession>
<dbReference type="InterPro" id="IPR011990">
    <property type="entry name" value="TPR-like_helical_dom_sf"/>
</dbReference>
<dbReference type="OrthoDB" id="10040854at2759"/>
<dbReference type="AlphaFoldDB" id="A0A158QMF6"/>
<dbReference type="PANTHER" id="PTHR46574">
    <property type="entry name" value="43 KDA RECEPTOR-ASSOCIATED PROTEIN OF THE SYNAPSE"/>
    <property type="match status" value="1"/>
</dbReference>
<dbReference type="InterPro" id="IPR019568">
    <property type="entry name" value="Rapsyn_myristoylation/link_N"/>
</dbReference>
<feature type="compositionally biased region" description="Basic and acidic residues" evidence="1">
    <location>
        <begin position="453"/>
        <end position="472"/>
    </location>
</feature>
<name>A0A158QMF6_HAEPC</name>
<dbReference type="GO" id="GO:0033130">
    <property type="term" value="F:acetylcholine receptor binding"/>
    <property type="evidence" value="ECO:0007669"/>
    <property type="project" value="InterPro"/>
</dbReference>
<dbReference type="SMART" id="SM00028">
    <property type="entry name" value="TPR"/>
    <property type="match status" value="4"/>
</dbReference>
<gene>
    <name evidence="3" type="ORF">HPLM_LOCUS8327</name>
</gene>
<keyword evidence="4" id="KW-1185">Reference proteome</keyword>
<dbReference type="GO" id="GO:0031594">
    <property type="term" value="C:neuromuscular junction"/>
    <property type="evidence" value="ECO:0007669"/>
    <property type="project" value="TreeGrafter"/>
</dbReference>
<dbReference type="Pfam" id="PF13424">
    <property type="entry name" value="TPR_12"/>
    <property type="match status" value="1"/>
</dbReference>
<dbReference type="EMBL" id="UZAF01016836">
    <property type="protein sequence ID" value="VDO34540.1"/>
    <property type="molecule type" value="Genomic_DNA"/>
</dbReference>
<feature type="domain" description="Rapsyn myristoylation/linker region N-terminal" evidence="2">
    <location>
        <begin position="27"/>
        <end position="103"/>
    </location>
</feature>
<dbReference type="InterPro" id="IPR019734">
    <property type="entry name" value="TPR_rpt"/>
</dbReference>
<sequence length="527" mass="59036">MVSENVRGQSMGEFGRRTIPYYRPISMGQRAAKHNMQAGVRLYHQRHHAQAIHKWRHALNRLTNAEDRFITLGYLAQAYCDSGEFEAMLHYALQQMELANERHDDYGKASLQHPSMDPRTPGYAHLAIACAHLGFSQFQNCLEAFEQAMNVANETGDKLLELQICVGLGSLFTLLRDLSKALIFLRNAMAIIQSVTVDDVHTKYRCTILYHLSVALRMRGSLVEAKEACDEALQLASETGNRALHARCMCSLADIYRELGESEAKETLTKSWARYEEAYRVLRASQDRMGEVLVLASMAKSASESRSHYTGQCECQAIQLNKKCLDIARMLGSKHVMLKCHSRLAELYSQLNDEDSEEVARRAASQLTQEMELFCNFCGQRCLHTFLLEREDQTCPKCRCRAVLSDNISMRTPSICSTVDAQTPSMRTPLIAAAAELGDTRPQSTLSRAVPRQAERDIDRLDRALDRMESRNDTGTLKKTKPPPPPRKPCCSKDGLPPSSVVSLPPPMPLSESGPLVISRAPTITDV</sequence>
<dbReference type="Proteomes" id="UP000268014">
    <property type="component" value="Unassembled WGS sequence"/>
</dbReference>
<proteinExistence type="predicted"/>
<dbReference type="GO" id="GO:1900075">
    <property type="term" value="P:positive regulation of neuromuscular synaptic transmission"/>
    <property type="evidence" value="ECO:0007669"/>
    <property type="project" value="TreeGrafter"/>
</dbReference>
<dbReference type="GO" id="GO:0005886">
    <property type="term" value="C:plasma membrane"/>
    <property type="evidence" value="ECO:0007669"/>
    <property type="project" value="TreeGrafter"/>
</dbReference>
<reference evidence="5" key="1">
    <citation type="submission" date="2016-04" db="UniProtKB">
        <authorList>
            <consortium name="WormBaseParasite"/>
        </authorList>
    </citation>
    <scope>IDENTIFICATION</scope>
</reference>
<dbReference type="OMA" id="ALRCSHI"/>
<evidence type="ECO:0000313" key="4">
    <source>
        <dbReference type="Proteomes" id="UP000268014"/>
    </source>
</evidence>
<dbReference type="PANTHER" id="PTHR46574:SF1">
    <property type="entry name" value="43 KDA RECEPTOR-ASSOCIATED PROTEIN OF THE SYNAPSE"/>
    <property type="match status" value="1"/>
</dbReference>
<dbReference type="Gene3D" id="1.25.40.10">
    <property type="entry name" value="Tetratricopeptide repeat domain"/>
    <property type="match status" value="2"/>
</dbReference>
<evidence type="ECO:0000313" key="5">
    <source>
        <dbReference type="WBParaSite" id="HPLM_0000833501-mRNA-1"/>
    </source>
</evidence>
<dbReference type="GO" id="GO:0043495">
    <property type="term" value="F:protein-membrane adaptor activity"/>
    <property type="evidence" value="ECO:0007669"/>
    <property type="project" value="InterPro"/>
</dbReference>
<dbReference type="STRING" id="6290.A0A158QMF6"/>